<evidence type="ECO:0000313" key="1">
    <source>
        <dbReference type="EMBL" id="KGF52505.1"/>
    </source>
</evidence>
<accession>A0A096B082</accession>
<name>A0A096B082_9BACT</name>
<sequence>METNKNEPTEKDFKDSNKLYLNLMRAFDDEELVMRLPSFMTSLAYFLSEMSEIAAKYGINKDDFIASLAIATKHVNELKLRKNK</sequence>
<organism evidence="1 2">
    <name type="scientific">Prevotella amnii DNF00058</name>
    <dbReference type="NCBI Taxonomy" id="1401066"/>
    <lineage>
        <taxon>Bacteria</taxon>
        <taxon>Pseudomonadati</taxon>
        <taxon>Bacteroidota</taxon>
        <taxon>Bacteroidia</taxon>
        <taxon>Bacteroidales</taxon>
        <taxon>Prevotellaceae</taxon>
        <taxon>Prevotella</taxon>
    </lineage>
</organism>
<dbReference type="Proteomes" id="UP000029614">
    <property type="component" value="Unassembled WGS sequence"/>
</dbReference>
<keyword evidence="2" id="KW-1185">Reference proteome</keyword>
<dbReference type="AlphaFoldDB" id="A0A096B082"/>
<evidence type="ECO:0000313" key="2">
    <source>
        <dbReference type="Proteomes" id="UP000029614"/>
    </source>
</evidence>
<dbReference type="EMBL" id="JRNU01000011">
    <property type="protein sequence ID" value="KGF52505.1"/>
    <property type="molecule type" value="Genomic_DNA"/>
</dbReference>
<reference evidence="1 2" key="1">
    <citation type="submission" date="2014-07" db="EMBL/GenBank/DDBJ databases">
        <authorList>
            <person name="McCorrison J."/>
            <person name="Sanka R."/>
            <person name="Torralba M."/>
            <person name="Gillis M."/>
            <person name="Haft D.H."/>
            <person name="Methe B."/>
            <person name="Sutton G."/>
            <person name="Nelson K.E."/>
        </authorList>
    </citation>
    <scope>NUCLEOTIDE SEQUENCE [LARGE SCALE GENOMIC DNA]</scope>
    <source>
        <strain evidence="1 2">DNF00058</strain>
    </source>
</reference>
<dbReference type="RefSeq" id="WP_036854706.1">
    <property type="nucleotide sequence ID" value="NZ_JRNU01000011.1"/>
</dbReference>
<proteinExistence type="predicted"/>
<protein>
    <submittedName>
        <fullName evidence="1">Uncharacterized protein</fullName>
    </submittedName>
</protein>
<comment type="caution">
    <text evidence="1">The sequence shown here is derived from an EMBL/GenBank/DDBJ whole genome shotgun (WGS) entry which is preliminary data.</text>
</comment>
<gene>
    <name evidence="1" type="ORF">HMPREF9302_03515</name>
</gene>